<organism evidence="2 3">
    <name type="scientific">Salicibibacter cibarius</name>
    <dbReference type="NCBI Taxonomy" id="2743000"/>
    <lineage>
        <taxon>Bacteria</taxon>
        <taxon>Bacillati</taxon>
        <taxon>Bacillota</taxon>
        <taxon>Bacilli</taxon>
        <taxon>Bacillales</taxon>
        <taxon>Bacillaceae</taxon>
        <taxon>Salicibibacter</taxon>
    </lineage>
</organism>
<protein>
    <submittedName>
        <fullName evidence="2">GNAT family N-acetyltransferase</fullName>
    </submittedName>
</protein>
<dbReference type="AlphaFoldDB" id="A0A7T6Z274"/>
<evidence type="ECO:0000313" key="3">
    <source>
        <dbReference type="Proteomes" id="UP000595823"/>
    </source>
</evidence>
<reference evidence="2 3" key="1">
    <citation type="submission" date="2020-06" db="EMBL/GenBank/DDBJ databases">
        <title>Genomic analysis of Salicibibacter sp. NKC5-3.</title>
        <authorList>
            <person name="Oh Y.J."/>
        </authorList>
    </citation>
    <scope>NUCLEOTIDE SEQUENCE [LARGE SCALE GENOMIC DNA]</scope>
    <source>
        <strain evidence="2 3">NKC5-3</strain>
    </source>
</reference>
<keyword evidence="2" id="KW-0808">Transferase</keyword>
<keyword evidence="3" id="KW-1185">Reference proteome</keyword>
<accession>A0A7T6Z274</accession>
<dbReference type="InterPro" id="IPR016181">
    <property type="entry name" value="Acyl_CoA_acyltransferase"/>
</dbReference>
<dbReference type="RefSeq" id="WP_200127979.1">
    <property type="nucleotide sequence ID" value="NZ_CP054705.1"/>
</dbReference>
<gene>
    <name evidence="2" type="ORF">HUG15_06795</name>
</gene>
<evidence type="ECO:0000259" key="1">
    <source>
        <dbReference type="PROSITE" id="PS51186"/>
    </source>
</evidence>
<evidence type="ECO:0000313" key="2">
    <source>
        <dbReference type="EMBL" id="QQK75327.1"/>
    </source>
</evidence>
<name>A0A7T6Z274_9BACI</name>
<dbReference type="Pfam" id="PF13302">
    <property type="entry name" value="Acetyltransf_3"/>
    <property type="match status" value="1"/>
</dbReference>
<dbReference type="EMBL" id="CP054705">
    <property type="protein sequence ID" value="QQK75327.1"/>
    <property type="molecule type" value="Genomic_DNA"/>
</dbReference>
<sequence length="173" mass="19840">MTLYLTQPTMRLKSAYRSFYQEWKDSGETIIPWVVNEDPNDFGKMLTTLSGYEYGKNVPVSWIPESSTFWLVDGYEKVIGVTNIRHRLTEELLNAGGHIGYGIRQSEREKGYATTILMLSLEEARKLGIENVLLVCNRDNVASEKSILKNGGRPDADYIDEEGHVLKRYWIKT</sequence>
<dbReference type="KEGG" id="scia:HUG15_06795"/>
<dbReference type="Proteomes" id="UP000595823">
    <property type="component" value="Chromosome"/>
</dbReference>
<dbReference type="PANTHER" id="PTHR39173">
    <property type="entry name" value="ACETYLTRANSFERASE"/>
    <property type="match status" value="1"/>
</dbReference>
<dbReference type="PROSITE" id="PS51186">
    <property type="entry name" value="GNAT"/>
    <property type="match status" value="1"/>
</dbReference>
<feature type="domain" description="N-acetyltransferase" evidence="1">
    <location>
        <begin position="28"/>
        <end position="173"/>
    </location>
</feature>
<dbReference type="SUPFAM" id="SSF55729">
    <property type="entry name" value="Acyl-CoA N-acyltransferases (Nat)"/>
    <property type="match status" value="1"/>
</dbReference>
<dbReference type="Gene3D" id="3.40.630.30">
    <property type="match status" value="1"/>
</dbReference>
<proteinExistence type="predicted"/>
<dbReference type="PANTHER" id="PTHR39173:SF1">
    <property type="entry name" value="ACETYLTRANSFERASE"/>
    <property type="match status" value="1"/>
</dbReference>
<dbReference type="GO" id="GO:0016747">
    <property type="term" value="F:acyltransferase activity, transferring groups other than amino-acyl groups"/>
    <property type="evidence" value="ECO:0007669"/>
    <property type="project" value="InterPro"/>
</dbReference>
<dbReference type="InterPro" id="IPR000182">
    <property type="entry name" value="GNAT_dom"/>
</dbReference>